<evidence type="ECO:0000313" key="1">
    <source>
        <dbReference type="EMBL" id="EFU30548.1"/>
    </source>
</evidence>
<organism evidence="1 2">
    <name type="scientific">Segatella buccae ATCC 33574</name>
    <dbReference type="NCBI Taxonomy" id="873513"/>
    <lineage>
        <taxon>Bacteria</taxon>
        <taxon>Pseudomonadati</taxon>
        <taxon>Bacteroidota</taxon>
        <taxon>Bacteroidia</taxon>
        <taxon>Bacteroidales</taxon>
        <taxon>Prevotellaceae</taxon>
        <taxon>Segatella</taxon>
    </lineage>
</organism>
<dbReference type="Proteomes" id="UP000003112">
    <property type="component" value="Unassembled WGS sequence"/>
</dbReference>
<dbReference type="STRING" id="873513.HMPREF6485_1827"/>
<evidence type="ECO:0000313" key="2">
    <source>
        <dbReference type="Proteomes" id="UP000003112"/>
    </source>
</evidence>
<reference evidence="1 2" key="1">
    <citation type="submission" date="2010-10" db="EMBL/GenBank/DDBJ databases">
        <authorList>
            <person name="Muzny D."/>
            <person name="Qin X."/>
            <person name="Deng J."/>
            <person name="Jiang H."/>
            <person name="Liu Y."/>
            <person name="Qu J."/>
            <person name="Song X.-Z."/>
            <person name="Zhang L."/>
            <person name="Thornton R."/>
            <person name="Coyle M."/>
            <person name="Francisco L."/>
            <person name="Jackson L."/>
            <person name="Javaid M."/>
            <person name="Korchina V."/>
            <person name="Kovar C."/>
            <person name="Mata R."/>
            <person name="Mathew T."/>
            <person name="Ngo R."/>
            <person name="Nguyen L."/>
            <person name="Nguyen N."/>
            <person name="Okwuonu G."/>
            <person name="Ongeri F."/>
            <person name="Pham C."/>
            <person name="Simmons D."/>
            <person name="Wilczek-Boney K."/>
            <person name="Hale W."/>
            <person name="Jakkamsetti A."/>
            <person name="Pham P."/>
            <person name="Ruth R."/>
            <person name="San Lucas F."/>
            <person name="Warren J."/>
            <person name="Zhang J."/>
            <person name="Zhao Z."/>
            <person name="Zhou C."/>
            <person name="Zhu D."/>
            <person name="Lee S."/>
            <person name="Bess C."/>
            <person name="Blankenburg K."/>
            <person name="Forbes L."/>
            <person name="Fu Q."/>
            <person name="Gubbala S."/>
            <person name="Hirani K."/>
            <person name="Jayaseelan J.C."/>
            <person name="Lara F."/>
            <person name="Munidasa M."/>
            <person name="Palculict T."/>
            <person name="Patil S."/>
            <person name="Pu L.-L."/>
            <person name="Saada N."/>
            <person name="Tang L."/>
            <person name="Weissenberger G."/>
            <person name="Zhu Y."/>
            <person name="Hemphill L."/>
            <person name="Shang Y."/>
            <person name="Youmans B."/>
            <person name="Ayvaz T."/>
            <person name="Ross M."/>
            <person name="Santibanez J."/>
            <person name="Aqrawi P."/>
            <person name="Gross S."/>
            <person name="Joshi V."/>
            <person name="Fowler G."/>
            <person name="Nazareth L."/>
            <person name="Reid J."/>
            <person name="Worley K."/>
            <person name="Petrosino J."/>
            <person name="Highlander S."/>
            <person name="Gibbs R."/>
        </authorList>
    </citation>
    <scope>NUCLEOTIDE SEQUENCE [LARGE SCALE GENOMIC DNA]</scope>
    <source>
        <strain evidence="1 2">ATCC 33574</strain>
    </source>
</reference>
<comment type="caution">
    <text evidence="1">The sequence shown here is derived from an EMBL/GenBank/DDBJ whole genome shotgun (WGS) entry which is preliminary data.</text>
</comment>
<gene>
    <name evidence="1" type="ORF">HMPREF6485_1827</name>
</gene>
<proteinExistence type="predicted"/>
<sequence>MRKQCKRRKLSYFQASECSLLYAKVTKKISLPNFFITFVANLKILI</sequence>
<protein>
    <submittedName>
        <fullName evidence="1">Uncharacterized protein</fullName>
    </submittedName>
</protein>
<dbReference type="HOGENOM" id="CLU_3187261_0_0_10"/>
<dbReference type="EMBL" id="AEPD01000028">
    <property type="protein sequence ID" value="EFU30548.1"/>
    <property type="molecule type" value="Genomic_DNA"/>
</dbReference>
<dbReference type="AlphaFoldDB" id="E6K7I0"/>
<keyword evidence="2" id="KW-1185">Reference proteome</keyword>
<accession>E6K7I0</accession>
<name>E6K7I0_9BACT</name>